<dbReference type="InterPro" id="IPR036691">
    <property type="entry name" value="Endo/exonu/phosph_ase_sf"/>
</dbReference>
<dbReference type="Proteomes" id="UP000238479">
    <property type="component" value="Chromosome 2"/>
</dbReference>
<sequence length="452" mass="51653">MENPIKLLRFHPISPVVGCKIHASVDFEDDDRESPELKHVWYRKRENGERELLEVTEFYTPTPQDVGLSLEVEVIGAGVSNNFSTTPVLDYPLIHPRQMIRYGSSAAVADLQEMDTFTVLTYNLMTHVPGSASEDLGWAASWHYRQKRLVDEITGYRADILCLQEIYQNDFRTWFEPELLKFGYAGIFKKRSNPNLKDGCATFYLNNRFRNLNTYEIEFDTLADEVAMKFGTPQETEEVKIHLSTGNIAVCVLLEKIDGSNGKLCVANTHICPMSHQRGVSLFQIVSYVHEVEKFAADPKVPFILCGDFNADPESDAYKFVTEGKLDLEARDRKFTYVQVKGYSDIEKAVFKHLKPKRGTSLVSAYAHFFGSLPPGHPYRQKKHETLNEPCFTFLKYPVDNVLDYIFYTDGSLHHDGVLELPNLRKTDILPSIHWSSDHIALMGRFSFKAEV</sequence>
<keyword evidence="3" id="KW-1185">Reference proteome</keyword>
<dbReference type="Gramene" id="PRQ48048">
    <property type="protein sequence ID" value="PRQ48048"/>
    <property type="gene ID" value="RchiOBHm_Chr2g0106391"/>
</dbReference>
<dbReference type="PANTHER" id="PTHR12121:SF79">
    <property type="entry name" value="CARBON CATABOLITE REPRESSOR PROTEIN 4 HOMOLOG 1-LIKE ISOFORM X1"/>
    <property type="match status" value="1"/>
</dbReference>
<dbReference type="OrthoDB" id="428734at2759"/>
<dbReference type="PANTHER" id="PTHR12121">
    <property type="entry name" value="CARBON CATABOLITE REPRESSOR PROTEIN 4"/>
    <property type="match status" value="1"/>
</dbReference>
<dbReference type="EMBL" id="PDCK01000040">
    <property type="protein sequence ID" value="PRQ48048.1"/>
    <property type="molecule type" value="Genomic_DNA"/>
</dbReference>
<dbReference type="Gene3D" id="3.60.10.10">
    <property type="entry name" value="Endonuclease/exonuclease/phosphatase"/>
    <property type="match status" value="1"/>
</dbReference>
<feature type="domain" description="Endonuclease/exonuclease/phosphatase" evidence="1">
    <location>
        <begin position="127"/>
        <end position="439"/>
    </location>
</feature>
<dbReference type="OMA" id="VANTHIC"/>
<dbReference type="GO" id="GO:0004535">
    <property type="term" value="F:poly(A)-specific ribonuclease activity"/>
    <property type="evidence" value="ECO:0007669"/>
    <property type="project" value="UniProtKB-EC"/>
</dbReference>
<dbReference type="InterPro" id="IPR005135">
    <property type="entry name" value="Endo/exonuclease/phosphatase"/>
</dbReference>
<evidence type="ECO:0000259" key="1">
    <source>
        <dbReference type="Pfam" id="PF03372"/>
    </source>
</evidence>
<comment type="caution">
    <text evidence="2">The sequence shown here is derived from an EMBL/GenBank/DDBJ whole genome shotgun (WGS) entry which is preliminary data.</text>
</comment>
<accession>A0A2P6RNN6</accession>
<evidence type="ECO:0000313" key="3">
    <source>
        <dbReference type="Proteomes" id="UP000238479"/>
    </source>
</evidence>
<gene>
    <name evidence="2" type="ORF">RchiOBHm_Chr2g0106391</name>
</gene>
<proteinExistence type="predicted"/>
<name>A0A2P6RNN6_ROSCH</name>
<organism evidence="2 3">
    <name type="scientific">Rosa chinensis</name>
    <name type="common">China rose</name>
    <dbReference type="NCBI Taxonomy" id="74649"/>
    <lineage>
        <taxon>Eukaryota</taxon>
        <taxon>Viridiplantae</taxon>
        <taxon>Streptophyta</taxon>
        <taxon>Embryophyta</taxon>
        <taxon>Tracheophyta</taxon>
        <taxon>Spermatophyta</taxon>
        <taxon>Magnoliopsida</taxon>
        <taxon>eudicotyledons</taxon>
        <taxon>Gunneridae</taxon>
        <taxon>Pentapetalae</taxon>
        <taxon>rosids</taxon>
        <taxon>fabids</taxon>
        <taxon>Rosales</taxon>
        <taxon>Rosaceae</taxon>
        <taxon>Rosoideae</taxon>
        <taxon>Rosoideae incertae sedis</taxon>
        <taxon>Rosa</taxon>
    </lineage>
</organism>
<dbReference type="AlphaFoldDB" id="A0A2P6RNN6"/>
<keyword evidence="2" id="KW-0378">Hydrolase</keyword>
<dbReference type="EC" id="3.1.13.4" evidence="2"/>
<reference evidence="2 3" key="1">
    <citation type="journal article" date="2018" name="Nat. Genet.">
        <title>The Rosa genome provides new insights in the design of modern roses.</title>
        <authorList>
            <person name="Bendahmane M."/>
        </authorList>
    </citation>
    <scope>NUCLEOTIDE SEQUENCE [LARGE SCALE GENOMIC DNA]</scope>
    <source>
        <strain evidence="3">cv. Old Blush</strain>
    </source>
</reference>
<dbReference type="STRING" id="74649.A0A2P6RNN6"/>
<dbReference type="Pfam" id="PF03372">
    <property type="entry name" value="Exo_endo_phos"/>
    <property type="match status" value="1"/>
</dbReference>
<protein>
    <submittedName>
        <fullName evidence="2">Putative poly(A)-specific ribonuclease</fullName>
        <ecNumber evidence="2">3.1.13.4</ecNumber>
    </submittedName>
</protein>
<evidence type="ECO:0000313" key="2">
    <source>
        <dbReference type="EMBL" id="PRQ48048.1"/>
    </source>
</evidence>
<dbReference type="SUPFAM" id="SSF56219">
    <property type="entry name" value="DNase I-like"/>
    <property type="match status" value="1"/>
</dbReference>
<dbReference type="InterPro" id="IPR050410">
    <property type="entry name" value="CCR4/nocturin_mRNA_transcr"/>
</dbReference>